<dbReference type="GeneID" id="10393131"/>
<dbReference type="EMBL" id="CP002588">
    <property type="protein sequence ID" value="AEA46083.1"/>
    <property type="molecule type" value="Genomic_DNA"/>
</dbReference>
<dbReference type="KEGG" id="ave:Arcve_0040"/>
<dbReference type="PANTHER" id="PTHR13017">
    <property type="entry name" value="5-FORMYLTETRAHYDROFOLATE CYCLO-LIGASE-RELATED"/>
    <property type="match status" value="1"/>
</dbReference>
<dbReference type="InterPro" id="IPR002698">
    <property type="entry name" value="FTHF_cligase"/>
</dbReference>
<protein>
    <submittedName>
        <fullName evidence="1">5-formyltetrahydrofolate cyclo-ligase</fullName>
    </submittedName>
</protein>
<evidence type="ECO:0000313" key="1">
    <source>
        <dbReference type="EMBL" id="AEA46083.1"/>
    </source>
</evidence>
<dbReference type="eggNOG" id="arCOG00474">
    <property type="taxonomic scope" value="Archaea"/>
</dbReference>
<dbReference type="OrthoDB" id="18307at2157"/>
<organism evidence="1 2">
    <name type="scientific">Archaeoglobus veneficus (strain DSM 11195 / SNP6)</name>
    <dbReference type="NCBI Taxonomy" id="693661"/>
    <lineage>
        <taxon>Archaea</taxon>
        <taxon>Methanobacteriati</taxon>
        <taxon>Methanobacteriota</taxon>
        <taxon>Archaeoglobi</taxon>
        <taxon>Archaeoglobales</taxon>
        <taxon>Archaeoglobaceae</taxon>
        <taxon>Archaeoglobus</taxon>
    </lineage>
</organism>
<dbReference type="Pfam" id="PF01812">
    <property type="entry name" value="5-FTHF_cyc-lig"/>
    <property type="match status" value="1"/>
</dbReference>
<dbReference type="RefSeq" id="WP_013682759.1">
    <property type="nucleotide sequence ID" value="NC_015320.1"/>
</dbReference>
<dbReference type="GO" id="GO:0016874">
    <property type="term" value="F:ligase activity"/>
    <property type="evidence" value="ECO:0007669"/>
    <property type="project" value="UniProtKB-KW"/>
</dbReference>
<reference evidence="1 2" key="1">
    <citation type="submission" date="2011-03" db="EMBL/GenBank/DDBJ databases">
        <title>The complete genome of Archaeoglobus veneficus SNP6.</title>
        <authorList>
            <consortium name="US DOE Joint Genome Institute (JGI-PGF)"/>
            <person name="Lucas S."/>
            <person name="Copeland A."/>
            <person name="Lapidus A."/>
            <person name="Bruce D."/>
            <person name="Goodwin L."/>
            <person name="Pitluck S."/>
            <person name="Kyrpides N."/>
            <person name="Mavromatis K."/>
            <person name="Pagani I."/>
            <person name="Ivanova N."/>
            <person name="Mikhailova N."/>
            <person name="Lu M."/>
            <person name="Detter J.C."/>
            <person name="Tapia R."/>
            <person name="Han C."/>
            <person name="Land M."/>
            <person name="Hauser L."/>
            <person name="Markowitz V."/>
            <person name="Cheng J.-F."/>
            <person name="Hugenholtz P."/>
            <person name="Woyke T."/>
            <person name="Wu D."/>
            <person name="Spring S."/>
            <person name="Brambilla E."/>
            <person name="Klenk H.-P."/>
            <person name="Eisen J.A."/>
        </authorList>
    </citation>
    <scope>NUCLEOTIDE SEQUENCE [LARGE SCALE GENOMIC DNA]</scope>
    <source>
        <strain>SNP6</strain>
    </source>
</reference>
<dbReference type="Proteomes" id="UP000008136">
    <property type="component" value="Chromosome"/>
</dbReference>
<dbReference type="AlphaFoldDB" id="F2KMQ9"/>
<dbReference type="InterPro" id="IPR037171">
    <property type="entry name" value="NagB/RpiA_transferase-like"/>
</dbReference>
<proteinExistence type="predicted"/>
<dbReference type="HOGENOM" id="CLU_031500_2_0_2"/>
<dbReference type="PANTHER" id="PTHR13017:SF0">
    <property type="entry name" value="METHENYLTETRAHYDROFOLATE SYNTHASE DOMAIN-CONTAINING PROTEIN"/>
    <property type="match status" value="1"/>
</dbReference>
<dbReference type="GO" id="GO:0005737">
    <property type="term" value="C:cytoplasm"/>
    <property type="evidence" value="ECO:0007669"/>
    <property type="project" value="TreeGrafter"/>
</dbReference>
<keyword evidence="2" id="KW-1185">Reference proteome</keyword>
<dbReference type="STRING" id="693661.Arcve_0040"/>
<gene>
    <name evidence="1" type="ordered locus">Arcve_0040</name>
</gene>
<evidence type="ECO:0000313" key="2">
    <source>
        <dbReference type="Proteomes" id="UP000008136"/>
    </source>
</evidence>
<dbReference type="InterPro" id="IPR024185">
    <property type="entry name" value="FTHF_cligase-like_sf"/>
</dbReference>
<accession>F2KMQ9</accession>
<sequence>MVAFRSKQEVREYVWERIKPYSTFPPPHGRIPNFAGASNACERLRLLDEYRKSNAVFCAPDSPLRRAREIALEDGKVLVAAKPHLTGFLMLRSRSRELAPKMATIKGMMRYGDEVRPEDLNVRIGVFIQGCVAIDRIGNRIGKGSGYGDREYRILEENGQLSEDCIYVVVAHPIQIFDDLSYLVEKHDVRADVILTPEEIIYVRERS</sequence>
<name>F2KMQ9_ARCVS</name>
<dbReference type="SUPFAM" id="SSF100950">
    <property type="entry name" value="NagB/RpiA/CoA transferase-like"/>
    <property type="match status" value="1"/>
</dbReference>
<keyword evidence="1" id="KW-0436">Ligase</keyword>
<dbReference type="Gene3D" id="3.40.50.10420">
    <property type="entry name" value="NagB/RpiA/CoA transferase-like"/>
    <property type="match status" value="1"/>
</dbReference>